<dbReference type="SMART" id="SM00173">
    <property type="entry name" value="RAS"/>
    <property type="match status" value="1"/>
</dbReference>
<dbReference type="GO" id="GO:0003924">
    <property type="term" value="F:GTPase activity"/>
    <property type="evidence" value="ECO:0007669"/>
    <property type="project" value="InterPro"/>
</dbReference>
<dbReference type="PROSITE" id="PS51421">
    <property type="entry name" value="RAS"/>
    <property type="match status" value="1"/>
</dbReference>
<dbReference type="VEuPathDB" id="TrichDB:TRFO_29401"/>
<evidence type="ECO:0000256" key="2">
    <source>
        <dbReference type="ARBA" id="ARBA00023134"/>
    </source>
</evidence>
<keyword evidence="4" id="KW-1185">Reference proteome</keyword>
<dbReference type="GeneID" id="94841473"/>
<dbReference type="SMART" id="SM00175">
    <property type="entry name" value="RAB"/>
    <property type="match status" value="1"/>
</dbReference>
<dbReference type="InterPro" id="IPR005225">
    <property type="entry name" value="Small_GTP-bd"/>
</dbReference>
<organism evidence="3 4">
    <name type="scientific">Tritrichomonas foetus</name>
    <dbReference type="NCBI Taxonomy" id="1144522"/>
    <lineage>
        <taxon>Eukaryota</taxon>
        <taxon>Metamonada</taxon>
        <taxon>Parabasalia</taxon>
        <taxon>Tritrichomonadida</taxon>
        <taxon>Tritrichomonadidae</taxon>
        <taxon>Tritrichomonas</taxon>
    </lineage>
</organism>
<dbReference type="Pfam" id="PF00071">
    <property type="entry name" value="Ras"/>
    <property type="match status" value="1"/>
</dbReference>
<dbReference type="InterPro" id="IPR027417">
    <property type="entry name" value="P-loop_NTPase"/>
</dbReference>
<dbReference type="FunFam" id="3.40.50.300:FF:000808">
    <property type="entry name" value="Small GTP-binding protein, putative"/>
    <property type="match status" value="1"/>
</dbReference>
<dbReference type="PRINTS" id="PR00449">
    <property type="entry name" value="RASTRNSFRMNG"/>
</dbReference>
<keyword evidence="1" id="KW-0547">Nucleotide-binding</keyword>
<evidence type="ECO:0000256" key="1">
    <source>
        <dbReference type="ARBA" id="ARBA00022741"/>
    </source>
</evidence>
<protein>
    <submittedName>
        <fullName evidence="3">Ras-related protein Rab-22A</fullName>
    </submittedName>
</protein>
<dbReference type="RefSeq" id="XP_068356400.1">
    <property type="nucleotide sequence ID" value="XM_068506769.1"/>
</dbReference>
<dbReference type="SUPFAM" id="SSF52540">
    <property type="entry name" value="P-loop containing nucleoside triphosphate hydrolases"/>
    <property type="match status" value="1"/>
</dbReference>
<dbReference type="Proteomes" id="UP000179807">
    <property type="component" value="Unassembled WGS sequence"/>
</dbReference>
<dbReference type="CDD" id="cd00154">
    <property type="entry name" value="Rab"/>
    <property type="match status" value="1"/>
</dbReference>
<comment type="caution">
    <text evidence="3">The sequence shown here is derived from an EMBL/GenBank/DDBJ whole genome shotgun (WGS) entry which is preliminary data.</text>
</comment>
<dbReference type="InterPro" id="IPR001806">
    <property type="entry name" value="Small_GTPase"/>
</dbReference>
<reference evidence="3" key="1">
    <citation type="submission" date="2016-10" db="EMBL/GenBank/DDBJ databases">
        <authorList>
            <person name="Benchimol M."/>
            <person name="Almeida L.G."/>
            <person name="Vasconcelos A.T."/>
            <person name="Perreira-Neves A."/>
            <person name="Rosa I.A."/>
            <person name="Tasca T."/>
            <person name="Bogo M.R."/>
            <person name="de Souza W."/>
        </authorList>
    </citation>
    <scope>NUCLEOTIDE SEQUENCE [LARGE SCALE GENOMIC DNA]</scope>
    <source>
        <strain evidence="3">K</strain>
    </source>
</reference>
<dbReference type="GO" id="GO:0005525">
    <property type="term" value="F:GTP binding"/>
    <property type="evidence" value="ECO:0007669"/>
    <property type="project" value="UniProtKB-KW"/>
</dbReference>
<dbReference type="EMBL" id="MLAK01000834">
    <property type="protein sequence ID" value="OHT03264.1"/>
    <property type="molecule type" value="Genomic_DNA"/>
</dbReference>
<evidence type="ECO:0000313" key="3">
    <source>
        <dbReference type="EMBL" id="OHT03264.1"/>
    </source>
</evidence>
<evidence type="ECO:0000313" key="4">
    <source>
        <dbReference type="Proteomes" id="UP000179807"/>
    </source>
</evidence>
<sequence length="198" mass="22329">MPDLVENRPSKVILIGNSSVGKTSLVLQLYKHEFDPSSEPTIGAAYVTKLIPTRNNEIPLHIWDTAGQERFKSVIPMYMRGSAAIILVCAKDSDDSVTSLDKWYSMISDKINVSVVSIYVVLNKIDIDSNEFDEEVPRKWAASHGCKFFRTTAKDYDCVERLFIEIANDVSSLQNSAVYENSRETLRPNSVKKEKCCK</sequence>
<accession>A0A1J4JXS9</accession>
<dbReference type="PROSITE" id="PS51419">
    <property type="entry name" value="RAB"/>
    <property type="match status" value="1"/>
</dbReference>
<dbReference type="NCBIfam" id="TIGR00231">
    <property type="entry name" value="small_GTP"/>
    <property type="match status" value="1"/>
</dbReference>
<dbReference type="OrthoDB" id="63533at2759"/>
<dbReference type="AlphaFoldDB" id="A0A1J4JXS9"/>
<proteinExistence type="predicted"/>
<dbReference type="InterPro" id="IPR050227">
    <property type="entry name" value="Rab"/>
</dbReference>
<dbReference type="Gene3D" id="3.40.50.300">
    <property type="entry name" value="P-loop containing nucleotide triphosphate hydrolases"/>
    <property type="match status" value="1"/>
</dbReference>
<name>A0A1J4JXS9_9EUKA</name>
<gene>
    <name evidence="3" type="ORF">TRFO_29401</name>
</gene>
<dbReference type="SMART" id="SM00174">
    <property type="entry name" value="RHO"/>
    <property type="match status" value="1"/>
</dbReference>
<dbReference type="PANTHER" id="PTHR47977">
    <property type="entry name" value="RAS-RELATED PROTEIN RAB"/>
    <property type="match status" value="1"/>
</dbReference>
<keyword evidence="2" id="KW-0342">GTP-binding</keyword>